<gene>
    <name evidence="4" type="ORF">N7G274_007105</name>
</gene>
<keyword evidence="5" id="KW-1185">Reference proteome</keyword>
<organism evidence="4 5">
    <name type="scientific">Stereocaulon virgatum</name>
    <dbReference type="NCBI Taxonomy" id="373712"/>
    <lineage>
        <taxon>Eukaryota</taxon>
        <taxon>Fungi</taxon>
        <taxon>Dikarya</taxon>
        <taxon>Ascomycota</taxon>
        <taxon>Pezizomycotina</taxon>
        <taxon>Lecanoromycetes</taxon>
        <taxon>OSLEUM clade</taxon>
        <taxon>Lecanoromycetidae</taxon>
        <taxon>Lecanorales</taxon>
        <taxon>Lecanorineae</taxon>
        <taxon>Stereocaulaceae</taxon>
        <taxon>Stereocaulon</taxon>
    </lineage>
</organism>
<evidence type="ECO:0000313" key="5">
    <source>
        <dbReference type="Proteomes" id="UP001590950"/>
    </source>
</evidence>
<dbReference type="Gene3D" id="3.30.40.10">
    <property type="entry name" value="Zinc/RING finger domain, C3HC4 (zinc finger)"/>
    <property type="match status" value="1"/>
</dbReference>
<feature type="region of interest" description="Disordered" evidence="2">
    <location>
        <begin position="205"/>
        <end position="235"/>
    </location>
</feature>
<protein>
    <recommendedName>
        <fullName evidence="3">RING-type domain-containing protein</fullName>
    </recommendedName>
</protein>
<reference evidence="4 5" key="1">
    <citation type="submission" date="2024-09" db="EMBL/GenBank/DDBJ databases">
        <title>Rethinking Asexuality: The Enigmatic Case of Functional Sexual Genes in Lepraria (Stereocaulaceae).</title>
        <authorList>
            <person name="Doellman M."/>
            <person name="Sun Y."/>
            <person name="Barcenas-Pena A."/>
            <person name="Lumbsch H.T."/>
            <person name="Grewe F."/>
        </authorList>
    </citation>
    <scope>NUCLEOTIDE SEQUENCE [LARGE SCALE GENOMIC DNA]</scope>
    <source>
        <strain evidence="4 5">Mercado 3170</strain>
    </source>
</reference>
<keyword evidence="1" id="KW-0479">Metal-binding</keyword>
<accession>A0ABR4A730</accession>
<keyword evidence="1" id="KW-0863">Zinc-finger</keyword>
<proteinExistence type="predicted"/>
<feature type="domain" description="RING-type" evidence="3">
    <location>
        <begin position="49"/>
        <end position="100"/>
    </location>
</feature>
<dbReference type="PROSITE" id="PS50089">
    <property type="entry name" value="ZF_RING_2"/>
    <property type="match status" value="1"/>
</dbReference>
<dbReference type="InterPro" id="IPR013083">
    <property type="entry name" value="Znf_RING/FYVE/PHD"/>
</dbReference>
<comment type="caution">
    <text evidence="4">The sequence shown here is derived from an EMBL/GenBank/DDBJ whole genome shotgun (WGS) entry which is preliminary data.</text>
</comment>
<evidence type="ECO:0000313" key="4">
    <source>
        <dbReference type="EMBL" id="KAL2040202.1"/>
    </source>
</evidence>
<evidence type="ECO:0000259" key="3">
    <source>
        <dbReference type="PROSITE" id="PS50089"/>
    </source>
</evidence>
<dbReference type="InterPro" id="IPR001841">
    <property type="entry name" value="Znf_RING"/>
</dbReference>
<dbReference type="EMBL" id="JBEFKJ010000022">
    <property type="protein sequence ID" value="KAL2040202.1"/>
    <property type="molecule type" value="Genomic_DNA"/>
</dbReference>
<evidence type="ECO:0000256" key="2">
    <source>
        <dbReference type="SAM" id="MobiDB-lite"/>
    </source>
</evidence>
<keyword evidence="1" id="KW-0862">Zinc</keyword>
<dbReference type="Proteomes" id="UP001590950">
    <property type="component" value="Unassembled WGS sequence"/>
</dbReference>
<name>A0ABR4A730_9LECA</name>
<evidence type="ECO:0000256" key="1">
    <source>
        <dbReference type="PROSITE-ProRule" id="PRU00175"/>
    </source>
</evidence>
<sequence>MDAAASKTTAVSMASQKAERLRIEMDVFKFILRLRIVTVDHLALDNRKCTLCKKPYGRSFQVQGPEMACELPCGCTVGHMCIREYWSLFEMAQVSCPVCQKQIPKLVEAATALTRLQPLFARSEPSYNTHRCPPDPRIGVIEEEDMRKETEQFENDTGLHFLSHDGSHKSSVFEEVSADLCNWSEDATSEQILTDADQIEKVSKEVENVERGSSPASGEISSAEGKSRKGSNSRVLGLGRAAVKAVDIFPKKSG</sequence>